<organism evidence="1 2">
    <name type="scientific">Trifolium pratense</name>
    <name type="common">Red clover</name>
    <dbReference type="NCBI Taxonomy" id="57577"/>
    <lineage>
        <taxon>Eukaryota</taxon>
        <taxon>Viridiplantae</taxon>
        <taxon>Streptophyta</taxon>
        <taxon>Embryophyta</taxon>
        <taxon>Tracheophyta</taxon>
        <taxon>Spermatophyta</taxon>
        <taxon>Magnoliopsida</taxon>
        <taxon>eudicotyledons</taxon>
        <taxon>Gunneridae</taxon>
        <taxon>Pentapetalae</taxon>
        <taxon>rosids</taxon>
        <taxon>fabids</taxon>
        <taxon>Fabales</taxon>
        <taxon>Fabaceae</taxon>
        <taxon>Papilionoideae</taxon>
        <taxon>50 kb inversion clade</taxon>
        <taxon>NPAAA clade</taxon>
        <taxon>Hologalegina</taxon>
        <taxon>IRL clade</taxon>
        <taxon>Trifolieae</taxon>
        <taxon>Trifolium</taxon>
    </lineage>
</organism>
<proteinExistence type="predicted"/>
<evidence type="ECO:0000313" key="2">
    <source>
        <dbReference type="Proteomes" id="UP001177021"/>
    </source>
</evidence>
<keyword evidence="2" id="KW-1185">Reference proteome</keyword>
<evidence type="ECO:0000313" key="1">
    <source>
        <dbReference type="EMBL" id="CAJ2634027.1"/>
    </source>
</evidence>
<dbReference type="EMBL" id="CASHSV030000002">
    <property type="protein sequence ID" value="CAJ2634027.1"/>
    <property type="molecule type" value="Genomic_DNA"/>
</dbReference>
<comment type="caution">
    <text evidence="1">The sequence shown here is derived from an EMBL/GenBank/DDBJ whole genome shotgun (WGS) entry which is preliminary data.</text>
</comment>
<protein>
    <submittedName>
        <fullName evidence="1">Uncharacterized protein</fullName>
    </submittedName>
</protein>
<dbReference type="Proteomes" id="UP001177021">
    <property type="component" value="Unassembled WGS sequence"/>
</dbReference>
<gene>
    <name evidence="1" type="ORF">MILVUS5_LOCUS5024</name>
</gene>
<sequence>MSKLILSMFLSALLICSTFTRDGEASTIDKYLVFPPQIRPPPGPRIPANPYTRDSHFRFPVLCRVHLLSVIAFNFIAGDICRGVLD</sequence>
<name>A0ACB0IPA9_TRIPR</name>
<reference evidence="1" key="1">
    <citation type="submission" date="2023-10" db="EMBL/GenBank/DDBJ databases">
        <authorList>
            <person name="Rodriguez Cubillos JULIANA M."/>
            <person name="De Vega J."/>
        </authorList>
    </citation>
    <scope>NUCLEOTIDE SEQUENCE</scope>
</reference>
<accession>A0ACB0IPA9</accession>